<organism evidence="2 3">
    <name type="scientific">Thalassospira povalilytica</name>
    <dbReference type="NCBI Taxonomy" id="732237"/>
    <lineage>
        <taxon>Bacteria</taxon>
        <taxon>Pseudomonadati</taxon>
        <taxon>Pseudomonadota</taxon>
        <taxon>Alphaproteobacteria</taxon>
        <taxon>Rhodospirillales</taxon>
        <taxon>Thalassospiraceae</taxon>
        <taxon>Thalassospira</taxon>
    </lineage>
</organism>
<dbReference type="EMBL" id="JAEKJW010000004">
    <property type="protein sequence ID" value="MBN8198760.1"/>
    <property type="molecule type" value="Genomic_DNA"/>
</dbReference>
<dbReference type="RefSeq" id="WP_206928451.1">
    <property type="nucleotide sequence ID" value="NZ_JAEKJW010000004.1"/>
</dbReference>
<gene>
    <name evidence="2" type="ORF">JF547_20005</name>
</gene>
<comment type="caution">
    <text evidence="2">The sequence shown here is derived from an EMBL/GenBank/DDBJ whole genome shotgun (WGS) entry which is preliminary data.</text>
</comment>
<dbReference type="AlphaFoldDB" id="A0A8I1SLH3"/>
<evidence type="ECO:0000256" key="1">
    <source>
        <dbReference type="SAM" id="Phobius"/>
    </source>
</evidence>
<name>A0A8I1SLH3_9PROT</name>
<feature type="transmembrane region" description="Helical" evidence="1">
    <location>
        <begin position="67"/>
        <end position="87"/>
    </location>
</feature>
<keyword evidence="1" id="KW-0812">Transmembrane</keyword>
<feature type="transmembrane region" description="Helical" evidence="1">
    <location>
        <begin position="38"/>
        <end position="60"/>
    </location>
</feature>
<accession>A0A8I1SLH3</accession>
<feature type="transmembrane region" description="Helical" evidence="1">
    <location>
        <begin position="12"/>
        <end position="32"/>
    </location>
</feature>
<proteinExistence type="predicted"/>
<protein>
    <submittedName>
        <fullName evidence="2">Uncharacterized protein</fullName>
    </submittedName>
</protein>
<dbReference type="Proteomes" id="UP000664405">
    <property type="component" value="Unassembled WGS sequence"/>
</dbReference>
<reference evidence="2" key="1">
    <citation type="submission" date="2020-12" db="EMBL/GenBank/DDBJ databases">
        <title>Oil enriched cultivation method for isolating marine PHA-producing bacteria.</title>
        <authorList>
            <person name="Zheng W."/>
            <person name="Yu S."/>
            <person name="Huang Y."/>
        </authorList>
    </citation>
    <scope>NUCLEOTIDE SEQUENCE</scope>
    <source>
        <strain evidence="2">SY-2-3</strain>
    </source>
</reference>
<evidence type="ECO:0000313" key="3">
    <source>
        <dbReference type="Proteomes" id="UP000664405"/>
    </source>
</evidence>
<evidence type="ECO:0000313" key="2">
    <source>
        <dbReference type="EMBL" id="MBN8198760.1"/>
    </source>
</evidence>
<keyword evidence="1" id="KW-0472">Membrane</keyword>
<keyword evidence="1" id="KW-1133">Transmembrane helix</keyword>
<sequence length="310" mass="30275">MNIAPKPNTSSFFADGAGVAAALAVSVDAATILGADGFATGLLAGFAATAAAAFLGAAAFFGAAEDVAFLAAGADLLVVLTVLALSVSEEVTGALGCSRVLATDRGFASAPGFVDADGDGVADEADFFGFFTVADADFFDAGDATGLVRFRASLCFTDGVAGCAAVLFATGAFAGSAAFSEPNIAASDGVFDASATGFSGVAAGDADEEADAVLAITSDFETAGFASACFAAASISDDVITTRFTVPSDATAGFETDVDFLALPDAAGAALAAAETFLPDLAEVFCFETAIASNLVLAGADAPNSCCIAT</sequence>